<reference evidence="2" key="1">
    <citation type="submission" date="2022-03" db="EMBL/GenBank/DDBJ databases">
        <authorList>
            <person name="Martin H S."/>
        </authorList>
    </citation>
    <scope>NUCLEOTIDE SEQUENCE</scope>
</reference>
<gene>
    <name evidence="2" type="ORF">IPOD504_LOCUS2053</name>
</gene>
<dbReference type="EMBL" id="OW152823">
    <property type="protein sequence ID" value="CAH2039859.1"/>
    <property type="molecule type" value="Genomic_DNA"/>
</dbReference>
<name>A0ABN8HQN9_9NEOP</name>
<feature type="non-terminal residue" evidence="2">
    <location>
        <position position="86"/>
    </location>
</feature>
<evidence type="ECO:0000313" key="2">
    <source>
        <dbReference type="EMBL" id="CAH2039859.1"/>
    </source>
</evidence>
<sequence>MHVRGTTESHYPRVVNDKKHPPSLRSSVKSLFPQSDWVVSATFARQNAERRDEVSYGVSAAYPITLSPAFLRTSVALKLRLNRYLT</sequence>
<feature type="compositionally biased region" description="Basic and acidic residues" evidence="1">
    <location>
        <begin position="1"/>
        <end position="20"/>
    </location>
</feature>
<keyword evidence="3" id="KW-1185">Reference proteome</keyword>
<feature type="region of interest" description="Disordered" evidence="1">
    <location>
        <begin position="1"/>
        <end position="25"/>
    </location>
</feature>
<accession>A0ABN8HQN9</accession>
<organism evidence="2 3">
    <name type="scientific">Iphiclides podalirius</name>
    <name type="common">scarce swallowtail</name>
    <dbReference type="NCBI Taxonomy" id="110791"/>
    <lineage>
        <taxon>Eukaryota</taxon>
        <taxon>Metazoa</taxon>
        <taxon>Ecdysozoa</taxon>
        <taxon>Arthropoda</taxon>
        <taxon>Hexapoda</taxon>
        <taxon>Insecta</taxon>
        <taxon>Pterygota</taxon>
        <taxon>Neoptera</taxon>
        <taxon>Endopterygota</taxon>
        <taxon>Lepidoptera</taxon>
        <taxon>Glossata</taxon>
        <taxon>Ditrysia</taxon>
        <taxon>Papilionoidea</taxon>
        <taxon>Papilionidae</taxon>
        <taxon>Papilioninae</taxon>
        <taxon>Iphiclides</taxon>
    </lineage>
</organism>
<evidence type="ECO:0000256" key="1">
    <source>
        <dbReference type="SAM" id="MobiDB-lite"/>
    </source>
</evidence>
<protein>
    <submittedName>
        <fullName evidence="2">Uncharacterized protein</fullName>
    </submittedName>
</protein>
<proteinExistence type="predicted"/>
<dbReference type="Proteomes" id="UP000837857">
    <property type="component" value="Chromosome 11"/>
</dbReference>
<evidence type="ECO:0000313" key="3">
    <source>
        <dbReference type="Proteomes" id="UP000837857"/>
    </source>
</evidence>